<reference evidence="2 3" key="2">
    <citation type="journal article" date="2017" name="Nature">
        <title>The Apostasia genome and the evolution of orchids.</title>
        <authorList>
            <person name="Zhang G.Q."/>
            <person name="Liu K.W."/>
            <person name="Li Z."/>
            <person name="Lohaus R."/>
            <person name="Hsiao Y.Y."/>
            <person name="Niu S.C."/>
            <person name="Wang J.Y."/>
            <person name="Lin Y.C."/>
            <person name="Xu Q."/>
            <person name="Chen L.J."/>
            <person name="Yoshida K."/>
            <person name="Fujiwara S."/>
            <person name="Wang Z.W."/>
            <person name="Zhang Y.Q."/>
            <person name="Mitsuda N."/>
            <person name="Wang M."/>
            <person name="Liu G.H."/>
            <person name="Pecoraro L."/>
            <person name="Huang H.X."/>
            <person name="Xiao X.J."/>
            <person name="Lin M."/>
            <person name="Wu X.Y."/>
            <person name="Wu W.L."/>
            <person name="Chen Y.Y."/>
            <person name="Chang S.B."/>
            <person name="Sakamoto S."/>
            <person name="Ohme-Takagi M."/>
            <person name="Yagi M."/>
            <person name="Zeng S.J."/>
            <person name="Shen C.Y."/>
            <person name="Yeh C.M."/>
            <person name="Luo Y.B."/>
            <person name="Tsai W.C."/>
            <person name="Van de Peer Y."/>
            <person name="Liu Z.J."/>
        </authorList>
    </citation>
    <scope>NUCLEOTIDE SEQUENCE [LARGE SCALE GENOMIC DNA]</scope>
    <source>
        <tissue evidence="2">The whole plant</tissue>
    </source>
</reference>
<keyword evidence="1" id="KW-0732">Signal</keyword>
<feature type="chain" id="PRO_5014148754" evidence="1">
    <location>
        <begin position="33"/>
        <end position="282"/>
    </location>
</feature>
<keyword evidence="3" id="KW-1185">Reference proteome</keyword>
<dbReference type="EMBL" id="KZ502668">
    <property type="protein sequence ID" value="PKU74850.1"/>
    <property type="molecule type" value="Genomic_DNA"/>
</dbReference>
<evidence type="ECO:0000313" key="3">
    <source>
        <dbReference type="Proteomes" id="UP000233837"/>
    </source>
</evidence>
<organism evidence="2 3">
    <name type="scientific">Dendrobium catenatum</name>
    <dbReference type="NCBI Taxonomy" id="906689"/>
    <lineage>
        <taxon>Eukaryota</taxon>
        <taxon>Viridiplantae</taxon>
        <taxon>Streptophyta</taxon>
        <taxon>Embryophyta</taxon>
        <taxon>Tracheophyta</taxon>
        <taxon>Spermatophyta</taxon>
        <taxon>Magnoliopsida</taxon>
        <taxon>Liliopsida</taxon>
        <taxon>Asparagales</taxon>
        <taxon>Orchidaceae</taxon>
        <taxon>Epidendroideae</taxon>
        <taxon>Malaxideae</taxon>
        <taxon>Dendrobiinae</taxon>
        <taxon>Dendrobium</taxon>
    </lineage>
</organism>
<accession>A0A2I0WGQ7</accession>
<gene>
    <name evidence="2" type="ORF">MA16_Dca005041</name>
</gene>
<sequence length="282" mass="30933">MRAVGKKMAFLVVRQFIATIQCMLMATKDCSADLRDLAEEVRERKKDGYLRNEQAPVVVVISHRTEEQRGGVISDQTGRNVADGGEEVIYSLVQNSTSHAKEAKSQSNERWRRGEGKMANMRLHFDVGCVAGEALLVPSISPVVTAVQVDEAHSECSIPPVLGVGIYGLNVDFSEDCGGVNNVVSTVGSDGIVGNELRVSANSFIYVPMNLIDTQALVYHVGDNSGLNVRTHLDWLRSTDVESDSDSSDYCDCSNPGQDFRLVRDRPIASRGRFRGRGRRGR</sequence>
<feature type="signal peptide" evidence="1">
    <location>
        <begin position="1"/>
        <end position="32"/>
    </location>
</feature>
<reference evidence="2 3" key="1">
    <citation type="journal article" date="2016" name="Sci. Rep.">
        <title>The Dendrobium catenatum Lindl. genome sequence provides insights into polysaccharide synthase, floral development and adaptive evolution.</title>
        <authorList>
            <person name="Zhang G.Q."/>
            <person name="Xu Q."/>
            <person name="Bian C."/>
            <person name="Tsai W.C."/>
            <person name="Yeh C.M."/>
            <person name="Liu K.W."/>
            <person name="Yoshida K."/>
            <person name="Zhang L.S."/>
            <person name="Chang S.B."/>
            <person name="Chen F."/>
            <person name="Shi Y."/>
            <person name="Su Y.Y."/>
            <person name="Zhang Y.Q."/>
            <person name="Chen L.J."/>
            <person name="Yin Y."/>
            <person name="Lin M."/>
            <person name="Huang H."/>
            <person name="Deng H."/>
            <person name="Wang Z.W."/>
            <person name="Zhu S.L."/>
            <person name="Zhao X."/>
            <person name="Deng C."/>
            <person name="Niu S.C."/>
            <person name="Huang J."/>
            <person name="Wang M."/>
            <person name="Liu G.H."/>
            <person name="Yang H.J."/>
            <person name="Xiao X.J."/>
            <person name="Hsiao Y.Y."/>
            <person name="Wu W.L."/>
            <person name="Chen Y.Y."/>
            <person name="Mitsuda N."/>
            <person name="Ohme-Takagi M."/>
            <person name="Luo Y.B."/>
            <person name="Van de Peer Y."/>
            <person name="Liu Z.J."/>
        </authorList>
    </citation>
    <scope>NUCLEOTIDE SEQUENCE [LARGE SCALE GENOMIC DNA]</scope>
    <source>
        <tissue evidence="2">The whole plant</tissue>
    </source>
</reference>
<dbReference type="Proteomes" id="UP000233837">
    <property type="component" value="Unassembled WGS sequence"/>
</dbReference>
<name>A0A2I0WGQ7_9ASPA</name>
<dbReference type="AlphaFoldDB" id="A0A2I0WGQ7"/>
<protein>
    <submittedName>
        <fullName evidence="2">Uncharacterized protein</fullName>
    </submittedName>
</protein>
<evidence type="ECO:0000313" key="2">
    <source>
        <dbReference type="EMBL" id="PKU74850.1"/>
    </source>
</evidence>
<evidence type="ECO:0000256" key="1">
    <source>
        <dbReference type="SAM" id="SignalP"/>
    </source>
</evidence>
<proteinExistence type="predicted"/>